<dbReference type="PANTHER" id="PTHR43884:SF12">
    <property type="entry name" value="ISOVALERYL-COA DEHYDROGENASE, MITOCHONDRIAL-RELATED"/>
    <property type="match status" value="1"/>
</dbReference>
<keyword evidence="5" id="KW-1185">Reference proteome</keyword>
<reference evidence="4 5" key="1">
    <citation type="journal article" date="2023" name="Virus Evol.">
        <title>Computational host range prediction-The good, the bad, and the ugly.</title>
        <authorList>
            <person name="Howell A.A."/>
            <person name="Versoza C.J."/>
            <person name="Pfeifer S.P."/>
        </authorList>
    </citation>
    <scope>NUCLEOTIDE SEQUENCE [LARGE SCALE GENOMIC DNA]</scope>
    <source>
        <strain evidence="4 5">1610/1b</strain>
    </source>
</reference>
<dbReference type="Pfam" id="PF08028">
    <property type="entry name" value="Acyl-CoA_dh_2"/>
    <property type="match status" value="1"/>
</dbReference>
<dbReference type="InterPro" id="IPR037069">
    <property type="entry name" value="AcylCoA_DH/ox_N_sf"/>
</dbReference>
<organism evidence="4 5">
    <name type="scientific">Gordonia hydrophobica</name>
    <dbReference type="NCBI Taxonomy" id="40516"/>
    <lineage>
        <taxon>Bacteria</taxon>
        <taxon>Bacillati</taxon>
        <taxon>Actinomycetota</taxon>
        <taxon>Actinomycetes</taxon>
        <taxon>Mycobacteriales</taxon>
        <taxon>Gordoniaceae</taxon>
        <taxon>Gordonia</taxon>
    </lineage>
</organism>
<dbReference type="InterPro" id="IPR013107">
    <property type="entry name" value="Acyl-CoA_DH_C"/>
</dbReference>
<feature type="domain" description="Acyl-CoA dehydrogenase C-terminal" evidence="3">
    <location>
        <begin position="245"/>
        <end position="376"/>
    </location>
</feature>
<dbReference type="InterPro" id="IPR013786">
    <property type="entry name" value="AcylCoA_DH/ox_N"/>
</dbReference>
<dbReference type="InterPro" id="IPR046373">
    <property type="entry name" value="Acyl-CoA_Oxase/DH_mid-dom_sf"/>
</dbReference>
<evidence type="ECO:0000256" key="1">
    <source>
        <dbReference type="ARBA" id="ARBA00023002"/>
    </source>
</evidence>
<dbReference type="SUPFAM" id="SSF47203">
    <property type="entry name" value="Acyl-CoA dehydrogenase C-terminal domain-like"/>
    <property type="match status" value="1"/>
</dbReference>
<gene>
    <name evidence="4" type="ORF">RVF87_02375</name>
</gene>
<accession>A0ABZ2U2M8</accession>
<evidence type="ECO:0000259" key="2">
    <source>
        <dbReference type="Pfam" id="PF02771"/>
    </source>
</evidence>
<dbReference type="RefSeq" id="WP_066171206.1">
    <property type="nucleotide sequence ID" value="NZ_CP136137.1"/>
</dbReference>
<dbReference type="Pfam" id="PF02771">
    <property type="entry name" value="Acyl-CoA_dh_N"/>
    <property type="match status" value="1"/>
</dbReference>
<dbReference type="SUPFAM" id="SSF56645">
    <property type="entry name" value="Acyl-CoA dehydrogenase NM domain-like"/>
    <property type="match status" value="1"/>
</dbReference>
<evidence type="ECO:0000259" key="3">
    <source>
        <dbReference type="Pfam" id="PF08028"/>
    </source>
</evidence>
<dbReference type="Gene3D" id="1.20.140.10">
    <property type="entry name" value="Butyryl-CoA Dehydrogenase, subunit A, domain 3"/>
    <property type="match status" value="1"/>
</dbReference>
<keyword evidence="1" id="KW-0560">Oxidoreductase</keyword>
<dbReference type="Gene3D" id="1.10.540.10">
    <property type="entry name" value="Acyl-CoA dehydrogenase/oxidase, N-terminal domain"/>
    <property type="match status" value="1"/>
</dbReference>
<proteinExistence type="predicted"/>
<protein>
    <submittedName>
        <fullName evidence="4">Acyl-CoA dehydrogenase family protein</fullName>
    </submittedName>
</protein>
<sequence length="395" mass="42146">MTILDNPAAVDADTYLDRARTAATVIEAEANAIEEAATITTPVFEALSEAGLFWALVPKQYGGAGLDIVTTFKIIQEISRADGSTGWAFMANACSTGVAVGFMDPVGAEEIFGGELKGITAGMIVPTGRGVRVDGGFRIDGRFQFASGSAHASWIGVGFVVHDENGEPVIDDDGQPDCRIAFVPRDQVEFLGNWDVMGMVGTGSYDYQVADCFAADRFTMKTFSTTPTQPEPVYELGLLGIGVGGHAPVALGLAERALQEIAGILETKVRPGYDGVVGDSDVFRLEFGRREALFRAAQAYVYEVYGDAEATAARGETITAEQRARMRQTATWAQEVAGDVVMFAHRWAGSATVRNPSALGRCVRDAAVATQHALIDRMTIAEAAADILPAYRRAR</sequence>
<dbReference type="PIRSF" id="PIRSF016578">
    <property type="entry name" value="HsaA"/>
    <property type="match status" value="1"/>
</dbReference>
<dbReference type="Proteomes" id="UP001479933">
    <property type="component" value="Chromosome"/>
</dbReference>
<feature type="domain" description="Acyl-CoA dehydrogenase/oxidase N-terminal" evidence="2">
    <location>
        <begin position="20"/>
        <end position="93"/>
    </location>
</feature>
<dbReference type="Gene3D" id="2.40.110.10">
    <property type="entry name" value="Butyryl-CoA Dehydrogenase, subunit A, domain 2"/>
    <property type="match status" value="1"/>
</dbReference>
<dbReference type="EMBL" id="CP136137">
    <property type="protein sequence ID" value="WYY07955.1"/>
    <property type="molecule type" value="Genomic_DNA"/>
</dbReference>
<evidence type="ECO:0000313" key="5">
    <source>
        <dbReference type="Proteomes" id="UP001479933"/>
    </source>
</evidence>
<dbReference type="InterPro" id="IPR036250">
    <property type="entry name" value="AcylCo_DH-like_C"/>
</dbReference>
<dbReference type="PANTHER" id="PTHR43884">
    <property type="entry name" value="ACYL-COA DEHYDROGENASE"/>
    <property type="match status" value="1"/>
</dbReference>
<dbReference type="InterPro" id="IPR009100">
    <property type="entry name" value="AcylCoA_DH/oxidase_NM_dom_sf"/>
</dbReference>
<evidence type="ECO:0000313" key="4">
    <source>
        <dbReference type="EMBL" id="WYY07955.1"/>
    </source>
</evidence>
<name>A0ABZ2U2M8_9ACTN</name>